<evidence type="ECO:0000313" key="3">
    <source>
        <dbReference type="Proteomes" id="UP001229421"/>
    </source>
</evidence>
<comment type="caution">
    <text evidence="2">The sequence shown here is derived from an EMBL/GenBank/DDBJ whole genome shotgun (WGS) entry which is preliminary data.</text>
</comment>
<protein>
    <submittedName>
        <fullName evidence="2">Uncharacterized protein</fullName>
    </submittedName>
</protein>
<dbReference type="PANTHER" id="PTHR33095:SF114">
    <property type="entry name" value="DUF1645 FAMILY PROTEIN"/>
    <property type="match status" value="1"/>
</dbReference>
<gene>
    <name evidence="2" type="ORF">QVD17_31517</name>
</gene>
<dbReference type="PANTHER" id="PTHR33095">
    <property type="entry name" value="OS07G0619500 PROTEIN"/>
    <property type="match status" value="1"/>
</dbReference>
<keyword evidence="3" id="KW-1185">Reference proteome</keyword>
<sequence length="271" mass="31006">MDLSLPSSDIDRPDECIDQSIETISSRFNHKLQLEECDADNNHEQDEEQNENEDDDDDFTFMLIGDDEPSTGVDKVFENDQIRPVFPLFDQKLLLEGEFDVEEIDRLQIHPPVDRIFIQSEHDEKHDVTIGPYCDWSKQYSATATAELSKKSNSTGFSKLWRLKEKVGRSNSDGRDAFVFLKHHPKKMETTTSSSSSSTGDEKFVKVSVSGVVKQKTKVKKATVSAHEVYLKSRGGHTEEERRRSYLPYRPELMGFFTNVHGGLTKNVHPY</sequence>
<evidence type="ECO:0000256" key="1">
    <source>
        <dbReference type="SAM" id="MobiDB-lite"/>
    </source>
</evidence>
<dbReference type="InterPro" id="IPR012442">
    <property type="entry name" value="DUF1645_plant"/>
</dbReference>
<evidence type="ECO:0000313" key="2">
    <source>
        <dbReference type="EMBL" id="KAK1415732.1"/>
    </source>
</evidence>
<accession>A0AAD8K3Y4</accession>
<organism evidence="2 3">
    <name type="scientific">Tagetes erecta</name>
    <name type="common">African marigold</name>
    <dbReference type="NCBI Taxonomy" id="13708"/>
    <lineage>
        <taxon>Eukaryota</taxon>
        <taxon>Viridiplantae</taxon>
        <taxon>Streptophyta</taxon>
        <taxon>Embryophyta</taxon>
        <taxon>Tracheophyta</taxon>
        <taxon>Spermatophyta</taxon>
        <taxon>Magnoliopsida</taxon>
        <taxon>eudicotyledons</taxon>
        <taxon>Gunneridae</taxon>
        <taxon>Pentapetalae</taxon>
        <taxon>asterids</taxon>
        <taxon>campanulids</taxon>
        <taxon>Asterales</taxon>
        <taxon>Asteraceae</taxon>
        <taxon>Asteroideae</taxon>
        <taxon>Heliantheae alliance</taxon>
        <taxon>Tageteae</taxon>
        <taxon>Tagetes</taxon>
    </lineage>
</organism>
<dbReference type="AlphaFoldDB" id="A0AAD8K3Y4"/>
<dbReference type="Proteomes" id="UP001229421">
    <property type="component" value="Unassembled WGS sequence"/>
</dbReference>
<name>A0AAD8K3Y4_TARER</name>
<proteinExistence type="predicted"/>
<dbReference type="EMBL" id="JAUHHV010000008">
    <property type="protein sequence ID" value="KAK1415732.1"/>
    <property type="molecule type" value="Genomic_DNA"/>
</dbReference>
<feature type="region of interest" description="Disordered" evidence="1">
    <location>
        <begin position="36"/>
        <end position="58"/>
    </location>
</feature>
<dbReference type="Pfam" id="PF07816">
    <property type="entry name" value="DUF1645"/>
    <property type="match status" value="1"/>
</dbReference>
<reference evidence="2" key="1">
    <citation type="journal article" date="2023" name="bioRxiv">
        <title>Improved chromosome-level genome assembly for marigold (Tagetes erecta).</title>
        <authorList>
            <person name="Jiang F."/>
            <person name="Yuan L."/>
            <person name="Wang S."/>
            <person name="Wang H."/>
            <person name="Xu D."/>
            <person name="Wang A."/>
            <person name="Fan W."/>
        </authorList>
    </citation>
    <scope>NUCLEOTIDE SEQUENCE</scope>
    <source>
        <strain evidence="2">WSJ</strain>
        <tissue evidence="2">Leaf</tissue>
    </source>
</reference>